<dbReference type="EMBL" id="DVKS01000048">
    <property type="protein sequence ID" value="HIT41033.1"/>
    <property type="molecule type" value="Genomic_DNA"/>
</dbReference>
<feature type="region of interest" description="Disordered" evidence="1">
    <location>
        <begin position="117"/>
        <end position="147"/>
    </location>
</feature>
<evidence type="ECO:0000256" key="1">
    <source>
        <dbReference type="SAM" id="MobiDB-lite"/>
    </source>
</evidence>
<organism evidence="4 5">
    <name type="scientific">Candidatus Caccovicinus merdipullorum</name>
    <dbReference type="NCBI Taxonomy" id="2840724"/>
    <lineage>
        <taxon>Bacteria</taxon>
        <taxon>Bacillati</taxon>
        <taxon>Bacillota</taxon>
        <taxon>Clostridia</taxon>
        <taxon>Eubacteriales</taxon>
        <taxon>Candidatus Caccovicinus</taxon>
    </lineage>
</organism>
<name>A0A9D1GHL8_9FIRM</name>
<dbReference type="InterPro" id="IPR003646">
    <property type="entry name" value="SH3-like_bac-type"/>
</dbReference>
<evidence type="ECO:0000313" key="4">
    <source>
        <dbReference type="EMBL" id="HIT41033.1"/>
    </source>
</evidence>
<evidence type="ECO:0000313" key="5">
    <source>
        <dbReference type="Proteomes" id="UP000886860"/>
    </source>
</evidence>
<evidence type="ECO:0000256" key="2">
    <source>
        <dbReference type="SAM" id="Phobius"/>
    </source>
</evidence>
<keyword evidence="2" id="KW-0472">Membrane</keyword>
<dbReference type="Gene3D" id="2.30.30.40">
    <property type="entry name" value="SH3 Domains"/>
    <property type="match status" value="1"/>
</dbReference>
<feature type="transmembrane region" description="Helical" evidence="2">
    <location>
        <begin position="155"/>
        <end position="176"/>
    </location>
</feature>
<keyword evidence="2" id="KW-1133">Transmembrane helix</keyword>
<feature type="region of interest" description="Disordered" evidence="1">
    <location>
        <begin position="181"/>
        <end position="218"/>
    </location>
</feature>
<comment type="caution">
    <text evidence="4">The sequence shown here is derived from an EMBL/GenBank/DDBJ whole genome shotgun (WGS) entry which is preliminary data.</text>
</comment>
<protein>
    <submittedName>
        <fullName evidence="4">DUF4145 domain-containing protein</fullName>
    </submittedName>
</protein>
<dbReference type="AlphaFoldDB" id="A0A9D1GHL8"/>
<feature type="compositionally biased region" description="Low complexity" evidence="1">
    <location>
        <begin position="125"/>
        <end position="142"/>
    </location>
</feature>
<dbReference type="SMART" id="SM00287">
    <property type="entry name" value="SH3b"/>
    <property type="match status" value="1"/>
</dbReference>
<accession>A0A9D1GHL8</accession>
<feature type="domain" description="SH3b" evidence="3">
    <location>
        <begin position="218"/>
        <end position="281"/>
    </location>
</feature>
<proteinExistence type="predicted"/>
<reference evidence="4" key="1">
    <citation type="submission" date="2020-10" db="EMBL/GenBank/DDBJ databases">
        <authorList>
            <person name="Gilroy R."/>
        </authorList>
    </citation>
    <scope>NUCLEOTIDE SEQUENCE</scope>
    <source>
        <strain evidence="4">CHK123-3438</strain>
    </source>
</reference>
<dbReference type="Pfam" id="PF08239">
    <property type="entry name" value="SH3_3"/>
    <property type="match status" value="1"/>
</dbReference>
<dbReference type="Pfam" id="PF13643">
    <property type="entry name" value="DUF4145"/>
    <property type="match status" value="1"/>
</dbReference>
<dbReference type="Proteomes" id="UP000886860">
    <property type="component" value="Unassembled WGS sequence"/>
</dbReference>
<sequence>MADANSPWERIQQGVTETERLIGQKQYNMAMIKSRQTLEIMVKCLAEKALILDGSDMSEIIDQLYESKWITKTTMEHYHRLRTIGNKAVHEGYNNASDANQAYHILSQEVYAFSNDYNPRRRRTASSSPSRSSSRPRTSASAARRRKKKSPAEDILRILIPIICVILLILIIRALLPSGDTNETQAPTTAATEAVTMESTSSSADALPPDDASAEAPETSAAVYRTTTTLNVRTEPSTDASILVQLAPDTEVNVTGTYDSQWTIINYDGQDAYVATAYLTQ</sequence>
<gene>
    <name evidence="4" type="ORF">IAB60_02850</name>
</gene>
<reference evidence="4" key="2">
    <citation type="journal article" date="2021" name="PeerJ">
        <title>Extensive microbial diversity within the chicken gut microbiome revealed by metagenomics and culture.</title>
        <authorList>
            <person name="Gilroy R."/>
            <person name="Ravi A."/>
            <person name="Getino M."/>
            <person name="Pursley I."/>
            <person name="Horton D.L."/>
            <person name="Alikhan N.F."/>
            <person name="Baker D."/>
            <person name="Gharbi K."/>
            <person name="Hall N."/>
            <person name="Watson M."/>
            <person name="Adriaenssens E.M."/>
            <person name="Foster-Nyarko E."/>
            <person name="Jarju S."/>
            <person name="Secka A."/>
            <person name="Antonio M."/>
            <person name="Oren A."/>
            <person name="Chaudhuri R.R."/>
            <person name="La Ragione R."/>
            <person name="Hildebrand F."/>
            <person name="Pallen M.J."/>
        </authorList>
    </citation>
    <scope>NUCLEOTIDE SEQUENCE</scope>
    <source>
        <strain evidence="4">CHK123-3438</strain>
    </source>
</reference>
<evidence type="ECO:0000259" key="3">
    <source>
        <dbReference type="PROSITE" id="PS51781"/>
    </source>
</evidence>
<dbReference type="PROSITE" id="PS51781">
    <property type="entry name" value="SH3B"/>
    <property type="match status" value="1"/>
</dbReference>
<dbReference type="InterPro" id="IPR025285">
    <property type="entry name" value="DUF4145"/>
</dbReference>
<keyword evidence="2" id="KW-0812">Transmembrane</keyword>